<evidence type="ECO:0000313" key="4">
    <source>
        <dbReference type="Proteomes" id="UP001063166"/>
    </source>
</evidence>
<evidence type="ECO:0000256" key="1">
    <source>
        <dbReference type="SAM" id="SignalP"/>
    </source>
</evidence>
<dbReference type="InterPro" id="IPR003141">
    <property type="entry name" value="Pol/His_phosphatase_N"/>
</dbReference>
<feature type="domain" description="Polymerase/histidinol phosphatase N-terminal" evidence="2">
    <location>
        <begin position="173"/>
        <end position="237"/>
    </location>
</feature>
<gene>
    <name evidence="3" type="ORF">LshimejAT787_1203700</name>
</gene>
<organism evidence="3 4">
    <name type="scientific">Lyophyllum shimeji</name>
    <name type="common">Hon-shimeji</name>
    <name type="synonym">Tricholoma shimeji</name>
    <dbReference type="NCBI Taxonomy" id="47721"/>
    <lineage>
        <taxon>Eukaryota</taxon>
        <taxon>Fungi</taxon>
        <taxon>Dikarya</taxon>
        <taxon>Basidiomycota</taxon>
        <taxon>Agaricomycotina</taxon>
        <taxon>Agaricomycetes</taxon>
        <taxon>Agaricomycetidae</taxon>
        <taxon>Agaricales</taxon>
        <taxon>Tricholomatineae</taxon>
        <taxon>Lyophyllaceae</taxon>
        <taxon>Lyophyllum</taxon>
    </lineage>
</organism>
<evidence type="ECO:0000259" key="2">
    <source>
        <dbReference type="SMART" id="SM00481"/>
    </source>
</evidence>
<dbReference type="AlphaFoldDB" id="A0A9P3PWH2"/>
<dbReference type="SUPFAM" id="SSF89550">
    <property type="entry name" value="PHP domain-like"/>
    <property type="match status" value="1"/>
</dbReference>
<dbReference type="EMBL" id="BRPK01000012">
    <property type="protein sequence ID" value="GLB42921.1"/>
    <property type="molecule type" value="Genomic_DNA"/>
</dbReference>
<sequence length="475" mass="50973">MGLAALAIAALGLCLASTAAAGNTTKVLTGHINPDQVYSFVYVPFDVPVGTQSIYVYQNYSLKGQGNACDLGVFDPRGHEDPQGVGFRGWSGGYRNNFTITEAWATPGYIAGAVYPGTWNVVLGPYTSVPSGIDYELTVTLSTDPVPGGYFAPNFSSSRVGPDPAPAEKWYRGDFHVHTYYSDGDHAPSFIVDMAKNQSLDFFYSTDHNTQASNLIWGEADPADLFVGRGIEVTTRSGHWGALGLDRWQWIDFRPQANTPGVDLAFANVREAGGFVSINHPYISCPACNWTLSDFVDADGIEVWNGPFDGPSNQTIAKWQELLVAGNRVTALGGSDYHRAPRLVGQPTTVVRTSALTDAGIMDALRRQRVYIVEGPGMEIDFTVTAASGQVTEVGDVVAGSGAFTAEVKVTGMNGGILTLIGPKGPIFQQKITTSPATVTHKKIEGDFVRVEIRDAAGSMLGLTNPIYFHQVQKS</sequence>
<keyword evidence="1" id="KW-0732">Signal</keyword>
<comment type="caution">
    <text evidence="3">The sequence shown here is derived from an EMBL/GenBank/DDBJ whole genome shotgun (WGS) entry which is preliminary data.</text>
</comment>
<name>A0A9P3PWH2_LYOSH</name>
<dbReference type="PANTHER" id="PTHR42924:SF3">
    <property type="entry name" value="POLYMERASE_HISTIDINOL PHOSPHATASE N-TERMINAL DOMAIN-CONTAINING PROTEIN"/>
    <property type="match status" value="1"/>
</dbReference>
<feature type="signal peptide" evidence="1">
    <location>
        <begin position="1"/>
        <end position="21"/>
    </location>
</feature>
<protein>
    <recommendedName>
        <fullName evidence="2">Polymerase/histidinol phosphatase N-terminal domain-containing protein</fullName>
    </recommendedName>
</protein>
<evidence type="ECO:0000313" key="3">
    <source>
        <dbReference type="EMBL" id="GLB42921.1"/>
    </source>
</evidence>
<dbReference type="GO" id="GO:0004534">
    <property type="term" value="F:5'-3' RNA exonuclease activity"/>
    <property type="evidence" value="ECO:0007669"/>
    <property type="project" value="TreeGrafter"/>
</dbReference>
<dbReference type="NCBIfam" id="NF038032">
    <property type="entry name" value="CehA_McbA_metalo"/>
    <property type="match status" value="1"/>
</dbReference>
<dbReference type="InterPro" id="IPR016195">
    <property type="entry name" value="Pol/histidinol_Pase-like"/>
</dbReference>
<dbReference type="Gene3D" id="3.20.20.140">
    <property type="entry name" value="Metal-dependent hydrolases"/>
    <property type="match status" value="1"/>
</dbReference>
<accession>A0A9P3PWH2</accession>
<dbReference type="InterPro" id="IPR052018">
    <property type="entry name" value="PHP_domain"/>
</dbReference>
<reference evidence="3" key="1">
    <citation type="submission" date="2022-07" db="EMBL/GenBank/DDBJ databases">
        <title>The genome of Lyophyllum shimeji provides insight into the initial evolution of ectomycorrhizal fungal genome.</title>
        <authorList>
            <person name="Kobayashi Y."/>
            <person name="Shibata T."/>
            <person name="Hirakawa H."/>
            <person name="Shigenobu S."/>
            <person name="Nishiyama T."/>
            <person name="Yamada A."/>
            <person name="Hasebe M."/>
            <person name="Kawaguchi M."/>
        </authorList>
    </citation>
    <scope>NUCLEOTIDE SEQUENCE</scope>
    <source>
        <strain evidence="3">AT787</strain>
    </source>
</reference>
<dbReference type="OrthoDB" id="16564at2759"/>
<proteinExistence type="predicted"/>
<dbReference type="Proteomes" id="UP001063166">
    <property type="component" value="Unassembled WGS sequence"/>
</dbReference>
<dbReference type="SMART" id="SM00481">
    <property type="entry name" value="POLIIIAc"/>
    <property type="match status" value="1"/>
</dbReference>
<feature type="chain" id="PRO_5040266461" description="Polymerase/histidinol phosphatase N-terminal domain-containing protein" evidence="1">
    <location>
        <begin position="22"/>
        <end position="475"/>
    </location>
</feature>
<dbReference type="PANTHER" id="PTHR42924">
    <property type="entry name" value="EXONUCLEASE"/>
    <property type="match status" value="1"/>
</dbReference>
<dbReference type="GO" id="GO:0035312">
    <property type="term" value="F:5'-3' DNA exonuclease activity"/>
    <property type="evidence" value="ECO:0007669"/>
    <property type="project" value="TreeGrafter"/>
</dbReference>
<keyword evidence="4" id="KW-1185">Reference proteome</keyword>